<evidence type="ECO:0008006" key="3">
    <source>
        <dbReference type="Google" id="ProtNLM"/>
    </source>
</evidence>
<dbReference type="InterPro" id="IPR009731">
    <property type="entry name" value="P-like"/>
</dbReference>
<accession>A0ABX4FM07</accession>
<comment type="caution">
    <text evidence="1">The sequence shown here is derived from an EMBL/GenBank/DDBJ whole genome shotgun (WGS) entry which is preliminary data.</text>
</comment>
<name>A0ABX4FM07_9PAST</name>
<organism evidence="1 2">
    <name type="scientific">Actinobacillus seminis</name>
    <dbReference type="NCBI Taxonomy" id="722"/>
    <lineage>
        <taxon>Bacteria</taxon>
        <taxon>Pseudomonadati</taxon>
        <taxon>Pseudomonadota</taxon>
        <taxon>Gammaproteobacteria</taxon>
        <taxon>Pasteurellales</taxon>
        <taxon>Pasteurellaceae</taxon>
        <taxon>Actinobacillus</taxon>
    </lineage>
</organism>
<reference evidence="1 2" key="1">
    <citation type="submission" date="2017-07" db="EMBL/GenBank/DDBJ databases">
        <title>Virulence factors identified in Actinobacillus seminis.</title>
        <authorList>
            <person name="Negrete-Abascal E."/>
            <person name="Vaca-Pacheco S."/>
            <person name="Montes-Garcia F."/>
            <person name="Leyto-Gil A.M."/>
            <person name="Fragoso-Garcia E."/>
            <person name="Carvente-Garcia R."/>
            <person name="Perez-Agueros S."/>
            <person name="Castelan-Sanchez H.G."/>
            <person name="Garcia-Molina A."/>
            <person name="Villamar T.E."/>
            <person name="Vazquez-Cruz C."/>
        </authorList>
    </citation>
    <scope>NUCLEOTIDE SEQUENCE [LARGE SCALE GENOMIC DNA]</scope>
    <source>
        <strain evidence="1 2">ATCC 15768</strain>
    </source>
</reference>
<dbReference type="EMBL" id="NLFK01000005">
    <property type="protein sequence ID" value="OZN24875.1"/>
    <property type="molecule type" value="Genomic_DNA"/>
</dbReference>
<keyword evidence="2" id="KW-1185">Reference proteome</keyword>
<gene>
    <name evidence="1" type="ORF">CFY87_05950</name>
</gene>
<evidence type="ECO:0000313" key="1">
    <source>
        <dbReference type="EMBL" id="OZN24875.1"/>
    </source>
</evidence>
<dbReference type="Pfam" id="PF06992">
    <property type="entry name" value="Phage_lambda_P"/>
    <property type="match status" value="1"/>
</dbReference>
<evidence type="ECO:0000313" key="2">
    <source>
        <dbReference type="Proteomes" id="UP000215738"/>
    </source>
</evidence>
<sequence length="219" mass="24949">MGGDALMNLPVNQTAATSQGVLPDALRVLVDKIFDQLLATCPAMRAQFSDEAQLNLAKRTWVLAFAENGINTLEQVKVGMRKVRSKPDDFFPSVGKFIAWCKADQFQVWGLPNEEALYRRLVQFQAFGMGELHRFKFHSHAEFWLLTELYREMRMHTVFEVKKAIKEKLFAMVQRLERGEAIPEPKITLPKKAGFTPSDVQQAINLRGVAMCKQILRGH</sequence>
<proteinExistence type="predicted"/>
<dbReference type="Proteomes" id="UP000215738">
    <property type="component" value="Unassembled WGS sequence"/>
</dbReference>
<protein>
    <recommendedName>
        <fullName evidence="3">Replication protein P</fullName>
    </recommendedName>
</protein>